<dbReference type="PANTHER" id="PTHR48047:SF83">
    <property type="entry name" value="CYANOHYDRIN BETA-GLUCOSYLTRANSFERASE-RELATED"/>
    <property type="match status" value="1"/>
</dbReference>
<dbReference type="SUPFAM" id="SSF53756">
    <property type="entry name" value="UDP-Glycosyltransferase/glycogen phosphorylase"/>
    <property type="match status" value="1"/>
</dbReference>
<evidence type="ECO:0000256" key="2">
    <source>
        <dbReference type="ARBA" id="ARBA00022676"/>
    </source>
</evidence>
<dbReference type="PANTHER" id="PTHR48047">
    <property type="entry name" value="GLYCOSYLTRANSFERASE"/>
    <property type="match status" value="1"/>
</dbReference>
<evidence type="ECO:0000313" key="3">
    <source>
        <dbReference type="EMBL" id="KAK7848344.1"/>
    </source>
</evidence>
<organism evidence="3 4">
    <name type="scientific">Quercus suber</name>
    <name type="common">Cork oak</name>
    <dbReference type="NCBI Taxonomy" id="58331"/>
    <lineage>
        <taxon>Eukaryota</taxon>
        <taxon>Viridiplantae</taxon>
        <taxon>Streptophyta</taxon>
        <taxon>Embryophyta</taxon>
        <taxon>Tracheophyta</taxon>
        <taxon>Spermatophyta</taxon>
        <taxon>Magnoliopsida</taxon>
        <taxon>eudicotyledons</taxon>
        <taxon>Gunneridae</taxon>
        <taxon>Pentapetalae</taxon>
        <taxon>rosids</taxon>
        <taxon>fabids</taxon>
        <taxon>Fagales</taxon>
        <taxon>Fagaceae</taxon>
        <taxon>Quercus</taxon>
    </lineage>
</organism>
<protein>
    <submittedName>
        <fullName evidence="3">Udp-glycosyltransferase 87a2</fullName>
    </submittedName>
</protein>
<keyword evidence="4" id="KW-1185">Reference proteome</keyword>
<gene>
    <name evidence="3" type="primary">UGT87A2_7</name>
    <name evidence="3" type="ORF">CFP56_005128</name>
</gene>
<evidence type="ECO:0000313" key="4">
    <source>
        <dbReference type="Proteomes" id="UP000237347"/>
    </source>
</evidence>
<dbReference type="Proteomes" id="UP000237347">
    <property type="component" value="Unassembled WGS sequence"/>
</dbReference>
<proteinExistence type="inferred from homology"/>
<dbReference type="Gene3D" id="3.40.50.2000">
    <property type="entry name" value="Glycogen Phosphorylase B"/>
    <property type="match status" value="1"/>
</dbReference>
<name>A0AAW0LBS4_QUESU</name>
<sequence>MESITFRHVVAIPFPCQGHINAMMGVCKSLSSKQGHGILITIVSGSAASVAPTPASQMITVTTPFASLPSLTWSSVKKWVTLGPPTMKAKMEAPVEELLDRLDPPVDRIIADFELQWPLDFAIRKEIPIASLWSISAFFFSMLHRYYVFTQHHHLPLHFIGDASDGSRLSRAQAQNYVRNRARDNANQGQQQNQAEMGCLAEQIPTFLINQWAGSGPHSVHSVSNTRLESLTLTTTHSDPLPLTSTQRDDVEGTAFELVVHWIASKKRFRKEIGRLGRNIRQRLFCGFFQKVGDGDDQGDDEVRSNEGVQRQTLGILDPPKRIQMAKGKLVLNSFPSNHKDFQRKL</sequence>
<keyword evidence="2" id="KW-0328">Glycosyltransferase</keyword>
<dbReference type="GO" id="GO:0035251">
    <property type="term" value="F:UDP-glucosyltransferase activity"/>
    <property type="evidence" value="ECO:0007669"/>
    <property type="project" value="TreeGrafter"/>
</dbReference>
<dbReference type="EMBL" id="PKMF04000128">
    <property type="protein sequence ID" value="KAK7848344.1"/>
    <property type="molecule type" value="Genomic_DNA"/>
</dbReference>
<reference evidence="3 4" key="1">
    <citation type="journal article" date="2018" name="Sci. Data">
        <title>The draft genome sequence of cork oak.</title>
        <authorList>
            <person name="Ramos A.M."/>
            <person name="Usie A."/>
            <person name="Barbosa P."/>
            <person name="Barros P.M."/>
            <person name="Capote T."/>
            <person name="Chaves I."/>
            <person name="Simoes F."/>
            <person name="Abreu I."/>
            <person name="Carrasquinho I."/>
            <person name="Faro C."/>
            <person name="Guimaraes J.B."/>
            <person name="Mendonca D."/>
            <person name="Nobrega F."/>
            <person name="Rodrigues L."/>
            <person name="Saibo N.J.M."/>
            <person name="Varela M.C."/>
            <person name="Egas C."/>
            <person name="Matos J."/>
            <person name="Miguel C.M."/>
            <person name="Oliveira M.M."/>
            <person name="Ricardo C.P."/>
            <person name="Goncalves S."/>
        </authorList>
    </citation>
    <scope>NUCLEOTIDE SEQUENCE [LARGE SCALE GENOMIC DNA]</scope>
    <source>
        <strain evidence="4">cv. HL8</strain>
    </source>
</reference>
<keyword evidence="2" id="KW-0808">Transferase</keyword>
<dbReference type="AlphaFoldDB" id="A0AAW0LBS4"/>
<accession>A0AAW0LBS4</accession>
<comment type="similarity">
    <text evidence="1">Belongs to the UDP-glycosyltransferase family.</text>
</comment>
<evidence type="ECO:0000256" key="1">
    <source>
        <dbReference type="ARBA" id="ARBA00009995"/>
    </source>
</evidence>
<comment type="caution">
    <text evidence="3">The sequence shown here is derived from an EMBL/GenBank/DDBJ whole genome shotgun (WGS) entry which is preliminary data.</text>
</comment>